<dbReference type="RefSeq" id="WP_007212517.1">
    <property type="nucleotide sequence ID" value="NZ_CABMLT010000008.1"/>
</dbReference>
<dbReference type="GO" id="GO:0005829">
    <property type="term" value="C:cytosol"/>
    <property type="evidence" value="ECO:0007669"/>
    <property type="project" value="TreeGrafter"/>
</dbReference>
<accession>A0A0P0G404</accession>
<dbReference type="Proteomes" id="UP000448877">
    <property type="component" value="Unassembled WGS sequence"/>
</dbReference>
<proteinExistence type="predicted"/>
<dbReference type="Proteomes" id="UP001221924">
    <property type="component" value="Unassembled WGS sequence"/>
</dbReference>
<dbReference type="PANTHER" id="PTHR10000:SF25">
    <property type="entry name" value="PHOSPHATASE YKRA-RELATED"/>
    <property type="match status" value="1"/>
</dbReference>
<dbReference type="Gene3D" id="3.40.50.1000">
    <property type="entry name" value="HAD superfamily/HAD-like"/>
    <property type="match status" value="1"/>
</dbReference>
<reference evidence="7 9" key="2">
    <citation type="submission" date="2018-08" db="EMBL/GenBank/DDBJ databases">
        <title>A genome reference for cultivated species of the human gut microbiota.</title>
        <authorList>
            <person name="Zou Y."/>
            <person name="Xue W."/>
            <person name="Luo G."/>
        </authorList>
    </citation>
    <scope>NUCLEOTIDE SEQUENCE [LARGE SCALE GENOMIC DNA]</scope>
    <source>
        <strain evidence="7 9">AF22-3AC</strain>
    </source>
</reference>
<dbReference type="EMBL" id="QRVJ01000001">
    <property type="protein sequence ID" value="RGS40172.1"/>
    <property type="molecule type" value="Genomic_DNA"/>
</dbReference>
<evidence type="ECO:0000313" key="12">
    <source>
        <dbReference type="Proteomes" id="UP000482653"/>
    </source>
</evidence>
<dbReference type="GO" id="GO:0016853">
    <property type="term" value="F:isomerase activity"/>
    <property type="evidence" value="ECO:0007669"/>
    <property type="project" value="UniProtKB-KW"/>
</dbReference>
<dbReference type="PROSITE" id="PS01228">
    <property type="entry name" value="COF_1"/>
    <property type="match status" value="1"/>
</dbReference>
<dbReference type="PROSITE" id="PS01229">
    <property type="entry name" value="COF_2"/>
    <property type="match status" value="1"/>
</dbReference>
<dbReference type="NCBIfam" id="TIGR00099">
    <property type="entry name" value="Cof-subfamily"/>
    <property type="match status" value="1"/>
</dbReference>
<dbReference type="Proteomes" id="UP000061809">
    <property type="component" value="Chromosome"/>
</dbReference>
<dbReference type="SFLD" id="SFLDG01144">
    <property type="entry name" value="C2.B.4:_PGP_Like"/>
    <property type="match status" value="1"/>
</dbReference>
<evidence type="ECO:0000313" key="2">
    <source>
        <dbReference type="EMBL" id="KAA5411126.1"/>
    </source>
</evidence>
<dbReference type="Gene3D" id="3.30.1240.10">
    <property type="match status" value="1"/>
</dbReference>
<evidence type="ECO:0000313" key="11">
    <source>
        <dbReference type="Proteomes" id="UP000448877"/>
    </source>
</evidence>
<sequence length="261" mass="28650">MIKALFFDIDGTLVSFNTHAIPPTTIEAIAAAKAKGIRIFIATGRPAVIINNLSALQDRGLIDGYITMNGGYCFVGEEVIYKSAIPAADVQTLARISSEQNFPCIFVGEHDICVCQPDDMVKKIFNDYLKVDVLPVKTPEEAIRREIFQMTPFITLEQEKEILPQLPDCESGRWFPAFADITAKGNTKQKGIDEIINHFGIRLEETMAFGDGGNDVSMLRHAAIGVAMGNAVDEVKEHANYITTSVDEDGVANALKHFSII</sequence>
<dbReference type="EMBL" id="VVYV01000116">
    <property type="protein sequence ID" value="KAA5411126.1"/>
    <property type="molecule type" value="Genomic_DNA"/>
</dbReference>
<dbReference type="Proteomes" id="UP000283341">
    <property type="component" value="Unassembled WGS sequence"/>
</dbReference>
<evidence type="ECO:0000313" key="8">
    <source>
        <dbReference type="Proteomes" id="UP000061809"/>
    </source>
</evidence>
<dbReference type="Pfam" id="PF08282">
    <property type="entry name" value="Hydrolase_3"/>
    <property type="match status" value="1"/>
</dbReference>
<reference evidence="10 11" key="3">
    <citation type="journal article" date="2019" name="Nat. Med.">
        <title>A library of human gut bacterial isolates paired with longitudinal multiomics data enables mechanistic microbiome research.</title>
        <authorList>
            <person name="Poyet M."/>
            <person name="Groussin M."/>
            <person name="Gibbons S.M."/>
            <person name="Avila-Pacheco J."/>
            <person name="Jiang X."/>
            <person name="Kearney S.M."/>
            <person name="Perrotta A.R."/>
            <person name="Berdy B."/>
            <person name="Zhao S."/>
            <person name="Lieberman T.D."/>
            <person name="Swanson P.K."/>
            <person name="Smith M."/>
            <person name="Roesemann S."/>
            <person name="Alexander J.E."/>
            <person name="Rich S.A."/>
            <person name="Livny J."/>
            <person name="Vlamakis H."/>
            <person name="Clish C."/>
            <person name="Bullock K."/>
            <person name="Deik A."/>
            <person name="Scott J."/>
            <person name="Pierce K.A."/>
            <person name="Xavier R.J."/>
            <person name="Alm E.J."/>
        </authorList>
    </citation>
    <scope>NUCLEOTIDE SEQUENCE [LARGE SCALE GENOMIC DNA]</scope>
    <source>
        <strain evidence="2 11">BIOML-A6</strain>
        <strain evidence="3 10">BIOML-A7</strain>
        <strain evidence="4 12">BIOML-A8</strain>
    </source>
</reference>
<keyword evidence="1" id="KW-0413">Isomerase</keyword>
<dbReference type="NCBIfam" id="TIGR01484">
    <property type="entry name" value="HAD-SF-IIB"/>
    <property type="match status" value="1"/>
</dbReference>
<dbReference type="EMBL" id="JAVSNH010000001">
    <property type="protein sequence ID" value="MDT4513323.1"/>
    <property type="molecule type" value="Genomic_DNA"/>
</dbReference>
<reference evidence="1 8" key="1">
    <citation type="journal article" date="2015" name="Science">
        <title>Genetic determinants of in vivo fitness and diet responsiveness in multiple human gut Bacteroides.</title>
        <authorList>
            <person name="Wu M."/>
            <person name="McNulty N.P."/>
            <person name="Rodionov D.A."/>
            <person name="Khoroshkin M.S."/>
            <person name="Griffin N.W."/>
            <person name="Cheng J."/>
            <person name="Latreille P."/>
            <person name="Kerstetter R.A."/>
            <person name="Terrapon N."/>
            <person name="Henrissat B."/>
            <person name="Osterman A.L."/>
            <person name="Gordon J.I."/>
        </authorList>
    </citation>
    <scope>NUCLEOTIDE SEQUENCE [LARGE SCALE GENOMIC DNA]</scope>
    <source>
        <strain evidence="1 8">WH2</strain>
    </source>
</reference>
<reference evidence="5" key="4">
    <citation type="submission" date="2023-03" db="EMBL/GenBank/DDBJ databases">
        <title>DFI Biobank Strains.</title>
        <authorList>
            <person name="Mostad J."/>
            <person name="Paddock L."/>
            <person name="Medina S."/>
            <person name="Waligurski E."/>
            <person name="Barat B."/>
            <person name="Smith R."/>
            <person name="Burgo V."/>
            <person name="Metcalfe C."/>
            <person name="Woodson C."/>
            <person name="Sundararajan A."/>
            <person name="Ramaswamy R."/>
            <person name="Lin H."/>
            <person name="Pamer E.G."/>
        </authorList>
    </citation>
    <scope>NUCLEOTIDE SEQUENCE</scope>
    <source>
        <strain evidence="5">DFI.9.5</strain>
    </source>
</reference>
<dbReference type="InterPro" id="IPR023214">
    <property type="entry name" value="HAD_sf"/>
</dbReference>
<keyword evidence="2" id="KW-0378">Hydrolase</keyword>
<dbReference type="EMBL" id="CP012801">
    <property type="protein sequence ID" value="ALJ61303.1"/>
    <property type="molecule type" value="Genomic_DNA"/>
</dbReference>
<dbReference type="GO" id="GO:0016791">
    <property type="term" value="F:phosphatase activity"/>
    <property type="evidence" value="ECO:0007669"/>
    <property type="project" value="TreeGrafter"/>
</dbReference>
<dbReference type="SFLD" id="SFLDG01140">
    <property type="entry name" value="C2.B:_Phosphomannomutase_and_P"/>
    <property type="match status" value="1"/>
</dbReference>
<reference evidence="6" key="5">
    <citation type="submission" date="2023-08" db="EMBL/GenBank/DDBJ databases">
        <title>Reintroducing virulent viruses to syntetic microbiomes.</title>
        <authorList>
            <person name="Wilde J."/>
            <person name="Boyes R."/>
            <person name="Robinson A.V."/>
            <person name="Daisley B.A."/>
            <person name="Allen-Vercoe E."/>
        </authorList>
    </citation>
    <scope>NUCLEOTIDE SEQUENCE</scope>
    <source>
        <strain evidence="6">225I_12FAA</strain>
    </source>
</reference>
<dbReference type="KEGG" id="bcel:BcellWH2_04083"/>
<protein>
    <submittedName>
        <fullName evidence="2">Cof-type HAD-IIB family hydrolase</fullName>
    </submittedName>
    <submittedName>
        <fullName evidence="1">Putative bifunctional phosphatase/peptidyl-prolyl cis-trans isomerase</fullName>
    </submittedName>
</protein>
<evidence type="ECO:0000313" key="1">
    <source>
        <dbReference type="EMBL" id="ALJ61303.1"/>
    </source>
</evidence>
<gene>
    <name evidence="1" type="ORF">BcellWH2_04083</name>
    <name evidence="7" type="ORF">DWX97_02580</name>
    <name evidence="2" type="ORF">F2Y81_28930</name>
    <name evidence="3" type="ORF">F2Y86_01615</name>
    <name evidence="4" type="ORF">F2Y87_01155</name>
    <name evidence="5" type="ORF">PZH42_20460</name>
    <name evidence="6" type="ORF">RO785_20320</name>
</gene>
<dbReference type="STRING" id="246787.BcellWH2_04083"/>
<evidence type="ECO:0000313" key="4">
    <source>
        <dbReference type="EMBL" id="KAA5422354.1"/>
    </source>
</evidence>
<organism evidence="1 8">
    <name type="scientific">Bacteroides cellulosilyticus</name>
    <dbReference type="NCBI Taxonomy" id="246787"/>
    <lineage>
        <taxon>Bacteria</taxon>
        <taxon>Pseudomonadati</taxon>
        <taxon>Bacteroidota</taxon>
        <taxon>Bacteroidia</taxon>
        <taxon>Bacteroidales</taxon>
        <taxon>Bacteroidaceae</taxon>
        <taxon>Bacteroides</taxon>
    </lineage>
</organism>
<evidence type="ECO:0000313" key="3">
    <source>
        <dbReference type="EMBL" id="KAA5411442.1"/>
    </source>
</evidence>
<evidence type="ECO:0000313" key="10">
    <source>
        <dbReference type="Proteomes" id="UP000325055"/>
    </source>
</evidence>
<dbReference type="EMBL" id="JARFID010000026">
    <property type="protein sequence ID" value="MDE8696483.1"/>
    <property type="molecule type" value="Genomic_DNA"/>
</dbReference>
<dbReference type="GO" id="GO:0000287">
    <property type="term" value="F:magnesium ion binding"/>
    <property type="evidence" value="ECO:0007669"/>
    <property type="project" value="TreeGrafter"/>
</dbReference>
<dbReference type="PANTHER" id="PTHR10000">
    <property type="entry name" value="PHOSPHOSERINE PHOSPHATASE"/>
    <property type="match status" value="1"/>
</dbReference>
<evidence type="ECO:0000313" key="5">
    <source>
        <dbReference type="EMBL" id="MDE8696483.1"/>
    </source>
</evidence>
<dbReference type="Proteomes" id="UP000482653">
    <property type="component" value="Unassembled WGS sequence"/>
</dbReference>
<evidence type="ECO:0000313" key="9">
    <source>
        <dbReference type="Proteomes" id="UP000283341"/>
    </source>
</evidence>
<dbReference type="SUPFAM" id="SSF56784">
    <property type="entry name" value="HAD-like"/>
    <property type="match status" value="1"/>
</dbReference>
<dbReference type="SFLD" id="SFLDS00003">
    <property type="entry name" value="Haloacid_Dehalogenase"/>
    <property type="match status" value="1"/>
</dbReference>
<dbReference type="Proteomes" id="UP000325055">
    <property type="component" value="Unassembled WGS sequence"/>
</dbReference>
<dbReference type="eggNOG" id="COG0561">
    <property type="taxonomic scope" value="Bacteria"/>
</dbReference>
<name>A0A0P0G404_9BACE</name>
<dbReference type="InterPro" id="IPR036412">
    <property type="entry name" value="HAD-like_sf"/>
</dbReference>
<evidence type="ECO:0000313" key="7">
    <source>
        <dbReference type="EMBL" id="RGS40172.1"/>
    </source>
</evidence>
<dbReference type="InterPro" id="IPR000150">
    <property type="entry name" value="Cof"/>
</dbReference>
<dbReference type="EMBL" id="VVYX01000002">
    <property type="protein sequence ID" value="KAA5422354.1"/>
    <property type="molecule type" value="Genomic_DNA"/>
</dbReference>
<dbReference type="EMBL" id="VVYW01000001">
    <property type="protein sequence ID" value="KAA5411442.1"/>
    <property type="molecule type" value="Genomic_DNA"/>
</dbReference>
<dbReference type="InterPro" id="IPR006379">
    <property type="entry name" value="HAD-SF_hydro_IIB"/>
</dbReference>
<dbReference type="AlphaFoldDB" id="A0A0P0G404"/>
<evidence type="ECO:0000313" key="6">
    <source>
        <dbReference type="EMBL" id="MDT4513323.1"/>
    </source>
</evidence>
<dbReference type="PATRIC" id="fig|246787.4.peg.4224"/>
<dbReference type="Proteomes" id="UP001266995">
    <property type="component" value="Unassembled WGS sequence"/>
</dbReference>
<dbReference type="GeneID" id="66310099"/>